<dbReference type="CDD" id="cd03443">
    <property type="entry name" value="PaaI_thioesterase"/>
    <property type="match status" value="1"/>
</dbReference>
<evidence type="ECO:0000259" key="3">
    <source>
        <dbReference type="Pfam" id="PF03061"/>
    </source>
</evidence>
<name>A0A128EZE7_9GAMM</name>
<dbReference type="InterPro" id="IPR011973">
    <property type="entry name" value="PaaD"/>
</dbReference>
<proteinExistence type="inferred from homology"/>
<dbReference type="Pfam" id="PF03061">
    <property type="entry name" value="4HBT"/>
    <property type="match status" value="1"/>
</dbReference>
<dbReference type="EC" id="3.1.2.-" evidence="4"/>
<dbReference type="InterPro" id="IPR029069">
    <property type="entry name" value="HotDog_dom_sf"/>
</dbReference>
<feature type="domain" description="Thioesterase" evidence="3">
    <location>
        <begin position="50"/>
        <end position="124"/>
    </location>
</feature>
<dbReference type="SUPFAM" id="SSF54637">
    <property type="entry name" value="Thioesterase/thiol ester dehydrase-isomerase"/>
    <property type="match status" value="1"/>
</dbReference>
<dbReference type="AlphaFoldDB" id="A0A128EZE7"/>
<dbReference type="EMBL" id="FIZY01000008">
    <property type="protein sequence ID" value="CZF79932.1"/>
    <property type="molecule type" value="Genomic_DNA"/>
</dbReference>
<reference evidence="5" key="1">
    <citation type="submission" date="2016-02" db="EMBL/GenBank/DDBJ databases">
        <authorList>
            <person name="Rodrigo-Torres Lidia"/>
            <person name="Arahal R.David."/>
        </authorList>
    </citation>
    <scope>NUCLEOTIDE SEQUENCE [LARGE SCALE GENOMIC DNA]</scope>
    <source>
        <strain evidence="5">CECT 8713</strain>
    </source>
</reference>
<gene>
    <name evidence="4" type="primary">paaI</name>
    <name evidence="4" type="ORF">GMA8713_01190</name>
</gene>
<dbReference type="RefSeq" id="WP_062706788.1">
    <property type="nucleotide sequence ID" value="NZ_CAWRCI010000008.1"/>
</dbReference>
<dbReference type="NCBIfam" id="TIGR02286">
    <property type="entry name" value="PaaD"/>
    <property type="match status" value="1"/>
</dbReference>
<organism evidence="4 5">
    <name type="scientific">Grimontia marina</name>
    <dbReference type="NCBI Taxonomy" id="646534"/>
    <lineage>
        <taxon>Bacteria</taxon>
        <taxon>Pseudomonadati</taxon>
        <taxon>Pseudomonadota</taxon>
        <taxon>Gammaproteobacteria</taxon>
        <taxon>Vibrionales</taxon>
        <taxon>Vibrionaceae</taxon>
        <taxon>Grimontia</taxon>
    </lineage>
</organism>
<dbReference type="GO" id="GO:0016289">
    <property type="term" value="F:acyl-CoA hydrolase activity"/>
    <property type="evidence" value="ECO:0007669"/>
    <property type="project" value="UniProtKB-ARBA"/>
</dbReference>
<sequence length="147" mass="16100">MDADQIAQACAQQMFSHDSVSRTMGMEIVHMACRQSEVTMRVTQEMLNGHQTCHGGQIFSLADSAFAFACNSENESAVASACSIDFLRPAKENDVLTARAHVMHQGRRAGIYIVNITNQNQELVAIFKGNSARLNQAVLPPDQRSDS</sequence>
<protein>
    <submittedName>
        <fullName evidence="4">Acyl-coenzyme A thioesterase PaaI</fullName>
        <ecNumber evidence="4">3.1.2.-</ecNumber>
    </submittedName>
</protein>
<evidence type="ECO:0000313" key="5">
    <source>
        <dbReference type="Proteomes" id="UP000073601"/>
    </source>
</evidence>
<dbReference type="OrthoDB" id="32575at2"/>
<evidence type="ECO:0000313" key="4">
    <source>
        <dbReference type="EMBL" id="CZF79932.1"/>
    </source>
</evidence>
<dbReference type="PANTHER" id="PTHR42856">
    <property type="entry name" value="ACYL-COENZYME A THIOESTERASE PAAI"/>
    <property type="match status" value="1"/>
</dbReference>
<dbReference type="InterPro" id="IPR006683">
    <property type="entry name" value="Thioestr_dom"/>
</dbReference>
<comment type="similarity">
    <text evidence="1">Belongs to the thioesterase PaaI family.</text>
</comment>
<dbReference type="InterPro" id="IPR003736">
    <property type="entry name" value="PAAI_dom"/>
</dbReference>
<dbReference type="FunFam" id="3.10.129.10:FF:000022">
    <property type="entry name" value="Phenylacetic acid degradation protein"/>
    <property type="match status" value="1"/>
</dbReference>
<dbReference type="Proteomes" id="UP000073601">
    <property type="component" value="Unassembled WGS sequence"/>
</dbReference>
<dbReference type="PANTHER" id="PTHR42856:SF1">
    <property type="entry name" value="ACYL-COENZYME A THIOESTERASE PAAI"/>
    <property type="match status" value="1"/>
</dbReference>
<dbReference type="InterPro" id="IPR052723">
    <property type="entry name" value="Acyl-CoA_thioesterase_PaaI"/>
</dbReference>
<evidence type="ECO:0000256" key="1">
    <source>
        <dbReference type="ARBA" id="ARBA00008324"/>
    </source>
</evidence>
<dbReference type="Gene3D" id="3.10.129.10">
    <property type="entry name" value="Hotdog Thioesterase"/>
    <property type="match status" value="1"/>
</dbReference>
<keyword evidence="5" id="KW-1185">Reference proteome</keyword>
<accession>A0A128EZE7</accession>
<dbReference type="NCBIfam" id="TIGR00369">
    <property type="entry name" value="unchar_dom_1"/>
    <property type="match status" value="1"/>
</dbReference>
<keyword evidence="2 4" id="KW-0378">Hydrolase</keyword>
<evidence type="ECO:0000256" key="2">
    <source>
        <dbReference type="ARBA" id="ARBA00022801"/>
    </source>
</evidence>